<dbReference type="InterPro" id="IPR000086">
    <property type="entry name" value="NUDIX_hydrolase_dom"/>
</dbReference>
<dbReference type="PANTHER" id="PTHR43046">
    <property type="entry name" value="GDP-MANNOSE MANNOSYL HYDROLASE"/>
    <property type="match status" value="1"/>
</dbReference>
<evidence type="ECO:0000256" key="1">
    <source>
        <dbReference type="ARBA" id="ARBA00001946"/>
    </source>
</evidence>
<evidence type="ECO:0000256" key="2">
    <source>
        <dbReference type="ARBA" id="ARBA00005582"/>
    </source>
</evidence>
<dbReference type="InterPro" id="IPR020084">
    <property type="entry name" value="NUDIX_hydrolase_CS"/>
</dbReference>
<dbReference type="PRINTS" id="PR00502">
    <property type="entry name" value="NUDIXFAMILY"/>
</dbReference>
<dbReference type="Pfam" id="PF00293">
    <property type="entry name" value="NUDIX"/>
    <property type="match status" value="1"/>
</dbReference>
<dbReference type="SUPFAM" id="SSF55811">
    <property type="entry name" value="Nudix"/>
    <property type="match status" value="1"/>
</dbReference>
<keyword evidence="3 4" id="KW-0378">Hydrolase</keyword>
<reference evidence="7" key="1">
    <citation type="journal article" date="2019" name="Int. J. Syst. Evol. Microbiol.">
        <title>The Global Catalogue of Microorganisms (GCM) 10K type strain sequencing project: providing services to taxonomists for standard genome sequencing and annotation.</title>
        <authorList>
            <consortium name="The Broad Institute Genomics Platform"/>
            <consortium name="The Broad Institute Genome Sequencing Center for Infectious Disease"/>
            <person name="Wu L."/>
            <person name="Ma J."/>
        </authorList>
    </citation>
    <scope>NUCLEOTIDE SEQUENCE [LARGE SCALE GENOMIC DNA]</scope>
    <source>
        <strain evidence="7">CCUG 49018</strain>
    </source>
</reference>
<accession>A0ABW3VBW7</accession>
<dbReference type="PROSITE" id="PS51462">
    <property type="entry name" value="NUDIX"/>
    <property type="match status" value="1"/>
</dbReference>
<evidence type="ECO:0000313" key="7">
    <source>
        <dbReference type="Proteomes" id="UP001597182"/>
    </source>
</evidence>
<dbReference type="PROSITE" id="PS00893">
    <property type="entry name" value="NUDIX_BOX"/>
    <property type="match status" value="1"/>
</dbReference>
<dbReference type="Proteomes" id="UP001597182">
    <property type="component" value="Unassembled WGS sequence"/>
</dbReference>
<organism evidence="6 7">
    <name type="scientific">Pseudonocardia benzenivorans</name>
    <dbReference type="NCBI Taxonomy" id="228005"/>
    <lineage>
        <taxon>Bacteria</taxon>
        <taxon>Bacillati</taxon>
        <taxon>Actinomycetota</taxon>
        <taxon>Actinomycetes</taxon>
        <taxon>Pseudonocardiales</taxon>
        <taxon>Pseudonocardiaceae</taxon>
        <taxon>Pseudonocardia</taxon>
    </lineage>
</organism>
<evidence type="ECO:0000313" key="6">
    <source>
        <dbReference type="EMBL" id="MFD1231785.1"/>
    </source>
</evidence>
<keyword evidence="7" id="KW-1185">Reference proteome</keyword>
<comment type="cofactor">
    <cofactor evidence="1">
        <name>Mg(2+)</name>
        <dbReference type="ChEBI" id="CHEBI:18420"/>
    </cofactor>
</comment>
<proteinExistence type="inferred from homology"/>
<dbReference type="Gene3D" id="3.90.79.10">
    <property type="entry name" value="Nucleoside Triphosphate Pyrophosphohydrolase"/>
    <property type="match status" value="1"/>
</dbReference>
<evidence type="ECO:0000256" key="3">
    <source>
        <dbReference type="ARBA" id="ARBA00022801"/>
    </source>
</evidence>
<comment type="caution">
    <text evidence="6">The sequence shown here is derived from an EMBL/GenBank/DDBJ whole genome shotgun (WGS) entry which is preliminary data.</text>
</comment>
<evidence type="ECO:0000256" key="4">
    <source>
        <dbReference type="RuleBase" id="RU003476"/>
    </source>
</evidence>
<dbReference type="RefSeq" id="WP_346093534.1">
    <property type="nucleotide sequence ID" value="NZ_BAABKS010000080.1"/>
</dbReference>
<dbReference type="InterPro" id="IPR015797">
    <property type="entry name" value="NUDIX_hydrolase-like_dom_sf"/>
</dbReference>
<dbReference type="InterPro" id="IPR020476">
    <property type="entry name" value="Nudix_hydrolase"/>
</dbReference>
<comment type="similarity">
    <text evidence="2 4">Belongs to the Nudix hydrolase family.</text>
</comment>
<dbReference type="EMBL" id="JBHTMB010000006">
    <property type="protein sequence ID" value="MFD1231785.1"/>
    <property type="molecule type" value="Genomic_DNA"/>
</dbReference>
<feature type="domain" description="Nudix hydrolase" evidence="5">
    <location>
        <begin position="5"/>
        <end position="127"/>
    </location>
</feature>
<sequence>MSESPTHSVAVAGVVVDDAGRVLVVQRRDNGRWEAPGGVLELGETFEQGVRREVEEETGVDVEVQRLTGAYKNMERGVVALVFRCRPIGGTPCETDESQQVEWLTIAQVRERLIPAFAVRIEDALRDGVSVCAHDGINVIGAPI</sequence>
<name>A0ABW3VBW7_9PSEU</name>
<evidence type="ECO:0000259" key="5">
    <source>
        <dbReference type="PROSITE" id="PS51462"/>
    </source>
</evidence>
<protein>
    <submittedName>
        <fullName evidence="6">NUDIX hydrolase</fullName>
    </submittedName>
</protein>
<dbReference type="GO" id="GO:0016787">
    <property type="term" value="F:hydrolase activity"/>
    <property type="evidence" value="ECO:0007669"/>
    <property type="project" value="UniProtKB-KW"/>
</dbReference>
<dbReference type="PANTHER" id="PTHR43046:SF14">
    <property type="entry name" value="MUTT_NUDIX FAMILY PROTEIN"/>
    <property type="match status" value="1"/>
</dbReference>
<gene>
    <name evidence="6" type="ORF">ACFQ34_00660</name>
</gene>